<evidence type="ECO:0000313" key="2">
    <source>
        <dbReference type="Proteomes" id="UP000765509"/>
    </source>
</evidence>
<sequence>MPWNQSQRKNLQKRILNQTLWVIPSKKTLMMTKTQMRNFNGLPREKPTRNSGCSVGIRNATRHFQQKLVLTDTGCTNLHSHTNWRNGIYTWDSHKNELAREYLGNHFPNWQRQLFTTKAKNFKSASGKMESIGTIIKEMIIPHSKGNIRLRPEFLVLEDTHIQVSLLGTDNQRIYGIDIYNSKNRHITVGKNKEKKFSIDIYKISTHDPLEELLNEFKEGQFSTNLTSKQKLSLLKILRKTTPEFSIGEKPLVKITGHEIELYLYVERPYSPMLRRPQYPEILETRKEIENN</sequence>
<proteinExistence type="predicted"/>
<dbReference type="EMBL" id="AVOT02004960">
    <property type="protein sequence ID" value="MBW0477878.1"/>
    <property type="molecule type" value="Genomic_DNA"/>
</dbReference>
<accession>A0A9Q3GRX7</accession>
<evidence type="ECO:0000313" key="1">
    <source>
        <dbReference type="EMBL" id="MBW0477878.1"/>
    </source>
</evidence>
<dbReference type="AlphaFoldDB" id="A0A9Q3GRX7"/>
<organism evidence="1 2">
    <name type="scientific">Austropuccinia psidii MF-1</name>
    <dbReference type="NCBI Taxonomy" id="1389203"/>
    <lineage>
        <taxon>Eukaryota</taxon>
        <taxon>Fungi</taxon>
        <taxon>Dikarya</taxon>
        <taxon>Basidiomycota</taxon>
        <taxon>Pucciniomycotina</taxon>
        <taxon>Pucciniomycetes</taxon>
        <taxon>Pucciniales</taxon>
        <taxon>Sphaerophragmiaceae</taxon>
        <taxon>Austropuccinia</taxon>
    </lineage>
</organism>
<gene>
    <name evidence="1" type="ORF">O181_017593</name>
</gene>
<keyword evidence="2" id="KW-1185">Reference proteome</keyword>
<reference evidence="1" key="1">
    <citation type="submission" date="2021-03" db="EMBL/GenBank/DDBJ databases">
        <title>Draft genome sequence of rust myrtle Austropuccinia psidii MF-1, a brazilian biotype.</title>
        <authorList>
            <person name="Quecine M.C."/>
            <person name="Pachon D.M.R."/>
            <person name="Bonatelli M.L."/>
            <person name="Correr F.H."/>
            <person name="Franceschini L.M."/>
            <person name="Leite T.F."/>
            <person name="Margarido G.R.A."/>
            <person name="Almeida C.A."/>
            <person name="Ferrarezi J.A."/>
            <person name="Labate C.A."/>
        </authorList>
    </citation>
    <scope>NUCLEOTIDE SEQUENCE</scope>
    <source>
        <strain evidence="1">MF-1</strain>
    </source>
</reference>
<protein>
    <submittedName>
        <fullName evidence="1">Uncharacterized protein</fullName>
    </submittedName>
</protein>
<comment type="caution">
    <text evidence="1">The sequence shown here is derived from an EMBL/GenBank/DDBJ whole genome shotgun (WGS) entry which is preliminary data.</text>
</comment>
<name>A0A9Q3GRX7_9BASI</name>
<dbReference type="Proteomes" id="UP000765509">
    <property type="component" value="Unassembled WGS sequence"/>
</dbReference>